<dbReference type="SUPFAM" id="SSF51206">
    <property type="entry name" value="cAMP-binding domain-like"/>
    <property type="match status" value="1"/>
</dbReference>
<sequence>MDDDLKAALATLAEIAPADTDGALATFQDRLKALETNWDEHQRILEMAAHAVGEPVEEPPSPRQPPSLERRAASKGIPTFWDALPGSGRKAVEEASTSILIRQGAFLMREHNRSSQVYVLLAGAVKVWAEQDGEIVILDVLGPGDLVGELEAVDGGTRQANVEALTPVQAIVLPADRFRTVLNADPEWVWAVAAVLAERLRDANELRIAHFPNDAERRLGTRLLRLFARFGTPAPEGDGTVVDLPVSQQDLGRWAGVGRRKVAQILADDRVRGSLSISRKSVGLRSLAVLDRLARRT</sequence>
<evidence type="ECO:0000313" key="8">
    <source>
        <dbReference type="Proteomes" id="UP001501509"/>
    </source>
</evidence>
<dbReference type="InterPro" id="IPR050397">
    <property type="entry name" value="Env_Response_Regulators"/>
</dbReference>
<dbReference type="Gene3D" id="2.60.120.10">
    <property type="entry name" value="Jelly Rolls"/>
    <property type="match status" value="1"/>
</dbReference>
<reference evidence="8" key="1">
    <citation type="journal article" date="2019" name="Int. J. Syst. Evol. Microbiol.">
        <title>The Global Catalogue of Microorganisms (GCM) 10K type strain sequencing project: providing services to taxonomists for standard genome sequencing and annotation.</title>
        <authorList>
            <consortium name="The Broad Institute Genomics Platform"/>
            <consortium name="The Broad Institute Genome Sequencing Center for Infectious Disease"/>
            <person name="Wu L."/>
            <person name="Ma J."/>
        </authorList>
    </citation>
    <scope>NUCLEOTIDE SEQUENCE [LARGE SCALE GENOMIC DNA]</scope>
    <source>
        <strain evidence="8">JCM 6833</strain>
    </source>
</reference>
<dbReference type="SMART" id="SM00100">
    <property type="entry name" value="cNMP"/>
    <property type="match status" value="1"/>
</dbReference>
<dbReference type="Pfam" id="PF00027">
    <property type="entry name" value="cNMP_binding"/>
    <property type="match status" value="1"/>
</dbReference>
<keyword evidence="1" id="KW-0805">Transcription regulation</keyword>
<evidence type="ECO:0000259" key="6">
    <source>
        <dbReference type="PROSITE" id="PS51063"/>
    </source>
</evidence>
<feature type="region of interest" description="Disordered" evidence="4">
    <location>
        <begin position="51"/>
        <end position="71"/>
    </location>
</feature>
<dbReference type="InterPro" id="IPR036390">
    <property type="entry name" value="WH_DNA-bd_sf"/>
</dbReference>
<evidence type="ECO:0000256" key="3">
    <source>
        <dbReference type="ARBA" id="ARBA00023163"/>
    </source>
</evidence>
<dbReference type="InterPro" id="IPR000595">
    <property type="entry name" value="cNMP-bd_dom"/>
</dbReference>
<evidence type="ECO:0000256" key="2">
    <source>
        <dbReference type="ARBA" id="ARBA00023125"/>
    </source>
</evidence>
<dbReference type="RefSeq" id="WP_344547014.1">
    <property type="nucleotide sequence ID" value="NZ_BAAATD010000012.1"/>
</dbReference>
<dbReference type="InterPro" id="IPR018490">
    <property type="entry name" value="cNMP-bd_dom_sf"/>
</dbReference>
<evidence type="ECO:0000256" key="1">
    <source>
        <dbReference type="ARBA" id="ARBA00023015"/>
    </source>
</evidence>
<proteinExistence type="predicted"/>
<dbReference type="Gene3D" id="1.10.10.10">
    <property type="entry name" value="Winged helix-like DNA-binding domain superfamily/Winged helix DNA-binding domain"/>
    <property type="match status" value="1"/>
</dbReference>
<evidence type="ECO:0000313" key="7">
    <source>
        <dbReference type="EMBL" id="GAA2625380.1"/>
    </source>
</evidence>
<comment type="caution">
    <text evidence="7">The sequence shown here is derived from an EMBL/GenBank/DDBJ whole genome shotgun (WGS) entry which is preliminary data.</text>
</comment>
<evidence type="ECO:0000256" key="4">
    <source>
        <dbReference type="SAM" id="MobiDB-lite"/>
    </source>
</evidence>
<dbReference type="SUPFAM" id="SSF46785">
    <property type="entry name" value="Winged helix' DNA-binding domain"/>
    <property type="match status" value="1"/>
</dbReference>
<keyword evidence="3" id="KW-0804">Transcription</keyword>
<dbReference type="EMBL" id="BAAATD010000012">
    <property type="protein sequence ID" value="GAA2625380.1"/>
    <property type="molecule type" value="Genomic_DNA"/>
</dbReference>
<gene>
    <name evidence="7" type="ORF">GCM10010411_72550</name>
</gene>
<organism evidence="7 8">
    <name type="scientific">Actinomadura fulvescens</name>
    <dbReference type="NCBI Taxonomy" id="46160"/>
    <lineage>
        <taxon>Bacteria</taxon>
        <taxon>Bacillati</taxon>
        <taxon>Actinomycetota</taxon>
        <taxon>Actinomycetes</taxon>
        <taxon>Streptosporangiales</taxon>
        <taxon>Thermomonosporaceae</taxon>
        <taxon>Actinomadura</taxon>
    </lineage>
</organism>
<accession>A0ABP6CPM1</accession>
<dbReference type="Proteomes" id="UP001501509">
    <property type="component" value="Unassembled WGS sequence"/>
</dbReference>
<evidence type="ECO:0008006" key="9">
    <source>
        <dbReference type="Google" id="ProtNLM"/>
    </source>
</evidence>
<protein>
    <recommendedName>
        <fullName evidence="9">Cyclic nucleotide-binding domain-containing protein</fullName>
    </recommendedName>
</protein>
<keyword evidence="8" id="KW-1185">Reference proteome</keyword>
<evidence type="ECO:0000259" key="5">
    <source>
        <dbReference type="PROSITE" id="PS50042"/>
    </source>
</evidence>
<feature type="domain" description="Cyclic nucleotide-binding" evidence="5">
    <location>
        <begin position="80"/>
        <end position="182"/>
    </location>
</feature>
<name>A0ABP6CPM1_9ACTN</name>
<dbReference type="InterPro" id="IPR012318">
    <property type="entry name" value="HTH_CRP"/>
</dbReference>
<feature type="domain" description="HTH crp-type" evidence="6">
    <location>
        <begin position="213"/>
        <end position="288"/>
    </location>
</feature>
<dbReference type="PROSITE" id="PS50042">
    <property type="entry name" value="CNMP_BINDING_3"/>
    <property type="match status" value="1"/>
</dbReference>
<dbReference type="InterPro" id="IPR036388">
    <property type="entry name" value="WH-like_DNA-bd_sf"/>
</dbReference>
<keyword evidence="2" id="KW-0238">DNA-binding</keyword>
<dbReference type="CDD" id="cd00038">
    <property type="entry name" value="CAP_ED"/>
    <property type="match status" value="1"/>
</dbReference>
<dbReference type="InterPro" id="IPR014710">
    <property type="entry name" value="RmlC-like_jellyroll"/>
</dbReference>
<dbReference type="PANTHER" id="PTHR24567:SF74">
    <property type="entry name" value="HTH-TYPE TRANSCRIPTIONAL REGULATOR ARCR"/>
    <property type="match status" value="1"/>
</dbReference>
<dbReference type="PANTHER" id="PTHR24567">
    <property type="entry name" value="CRP FAMILY TRANSCRIPTIONAL REGULATORY PROTEIN"/>
    <property type="match status" value="1"/>
</dbReference>
<dbReference type="PROSITE" id="PS51063">
    <property type="entry name" value="HTH_CRP_2"/>
    <property type="match status" value="1"/>
</dbReference>